<accession>A0A543Q3M3</accession>
<proteinExistence type="predicted"/>
<evidence type="ECO:0000256" key="1">
    <source>
        <dbReference type="SAM" id="MobiDB-lite"/>
    </source>
</evidence>
<evidence type="ECO:0000313" key="2">
    <source>
        <dbReference type="EMBL" id="TQN50932.1"/>
    </source>
</evidence>
<dbReference type="RefSeq" id="WP_081577295.1">
    <property type="nucleotide sequence ID" value="NZ_SZUV01000001.1"/>
</dbReference>
<feature type="region of interest" description="Disordered" evidence="1">
    <location>
        <begin position="1"/>
        <end position="23"/>
    </location>
</feature>
<evidence type="ECO:0000313" key="3">
    <source>
        <dbReference type="Proteomes" id="UP000315403"/>
    </source>
</evidence>
<protein>
    <submittedName>
        <fullName evidence="2">Uncharacterized protein</fullName>
    </submittedName>
</protein>
<dbReference type="EMBL" id="SZUV01000001">
    <property type="protein sequence ID" value="TQN50932.1"/>
    <property type="molecule type" value="Genomic_DNA"/>
</dbReference>
<sequence>METSNRLTLDEISEPKPDQAKKPYYLTPDEIDALRAEMKASSAWMEQEFRRRYPNRTRTHKD</sequence>
<dbReference type="Proteomes" id="UP000315403">
    <property type="component" value="Unassembled WGS sequence"/>
</dbReference>
<name>A0A543Q3M3_ACITH</name>
<dbReference type="AlphaFoldDB" id="A0A543Q3M3"/>
<reference evidence="2 3" key="1">
    <citation type="submission" date="2019-03" db="EMBL/GenBank/DDBJ databases">
        <title>New insights into Acidothiobacillus thiooxidans sulfur metabolism through coupled gene expression, solution geochemistry, microscopy and spectroscopy analyses.</title>
        <authorList>
            <person name="Camacho D."/>
            <person name="Frazao R."/>
            <person name="Fouillen A."/>
            <person name="Nanci A."/>
            <person name="Lang B.F."/>
            <person name="Apte S.C."/>
            <person name="Baron C."/>
            <person name="Warren L.A."/>
        </authorList>
    </citation>
    <scope>NUCLEOTIDE SEQUENCE [LARGE SCALE GENOMIC DNA]</scope>
    <source>
        <strain evidence="2 3">ATCC 19377</strain>
    </source>
</reference>
<comment type="caution">
    <text evidence="2">The sequence shown here is derived from an EMBL/GenBank/DDBJ whole genome shotgun (WGS) entry which is preliminary data.</text>
</comment>
<organism evidence="2 3">
    <name type="scientific">Acidithiobacillus thiooxidans ATCC 19377</name>
    <dbReference type="NCBI Taxonomy" id="637390"/>
    <lineage>
        <taxon>Bacteria</taxon>
        <taxon>Pseudomonadati</taxon>
        <taxon>Pseudomonadota</taxon>
        <taxon>Acidithiobacillia</taxon>
        <taxon>Acidithiobacillales</taxon>
        <taxon>Acidithiobacillaceae</taxon>
        <taxon>Acidithiobacillus</taxon>
    </lineage>
</organism>
<gene>
    <name evidence="2" type="ORF">DLNHIDIE_00793</name>
</gene>